<dbReference type="GO" id="GO:0003677">
    <property type="term" value="F:DNA binding"/>
    <property type="evidence" value="ECO:0007669"/>
    <property type="project" value="UniProtKB-UniRule"/>
</dbReference>
<keyword evidence="11 16" id="KW-0799">Topoisomerase</keyword>
<dbReference type="GO" id="GO:0003918">
    <property type="term" value="F:DNA topoisomerase type II (double strand cut, ATP-hydrolyzing) activity"/>
    <property type="evidence" value="ECO:0007669"/>
    <property type="project" value="UniProtKB-EC"/>
</dbReference>
<dbReference type="EMBL" id="KV442025">
    <property type="protein sequence ID" value="OAQ32334.1"/>
    <property type="molecule type" value="Genomic_DNA"/>
</dbReference>
<feature type="compositionally biased region" description="Polar residues" evidence="17">
    <location>
        <begin position="1658"/>
        <end position="1667"/>
    </location>
</feature>
<dbReference type="OrthoDB" id="276498at2759"/>
<feature type="compositionally biased region" description="Acidic residues" evidence="17">
    <location>
        <begin position="1369"/>
        <end position="1378"/>
    </location>
</feature>
<feature type="domain" description="Toprim" evidence="18">
    <location>
        <begin position="516"/>
        <end position="630"/>
    </location>
</feature>
<organism evidence="20 21">
    <name type="scientific">Linnemannia elongata AG-77</name>
    <dbReference type="NCBI Taxonomy" id="1314771"/>
    <lineage>
        <taxon>Eukaryota</taxon>
        <taxon>Fungi</taxon>
        <taxon>Fungi incertae sedis</taxon>
        <taxon>Mucoromycota</taxon>
        <taxon>Mortierellomycotina</taxon>
        <taxon>Mortierellomycetes</taxon>
        <taxon>Mortierellales</taxon>
        <taxon>Mortierellaceae</taxon>
        <taxon>Linnemannia</taxon>
    </lineage>
</organism>
<evidence type="ECO:0000256" key="14">
    <source>
        <dbReference type="ARBA" id="ARBA00031138"/>
    </source>
</evidence>
<dbReference type="PRINTS" id="PR01158">
    <property type="entry name" value="TOPISMRASEII"/>
</dbReference>
<dbReference type="PROSITE" id="PS52040">
    <property type="entry name" value="TOPO_IIA"/>
    <property type="match status" value="1"/>
</dbReference>
<feature type="active site" description="O-(5'-phospho-DNA)-tyrosine intermediate" evidence="16">
    <location>
        <position position="852"/>
    </location>
</feature>
<evidence type="ECO:0000256" key="17">
    <source>
        <dbReference type="SAM" id="MobiDB-lite"/>
    </source>
</evidence>
<sequence>MSDSESDNFSMSQDDSDGFEPDAPKKAAKPKATPKKAASATSKPKTAKTIAAKPAAASKKRKLDSTSDHDDDDTPPPPKSSKKHTDYNENKTIEEIYQRKTPLEHILLRPDTYIGTTEMNQQSLWVLDPDSTKFVNRSVNIVPGLYKIVDEILVNAADNKIRDPTMDTIKVDIDKENGMISVYNNGKGIPVEMHKTEHCYVPELIFGHLLTSSNYDDSQKKVTGGRNGYGAKLCNIFSTEFIIETADKSNNLTYKQVFTKNMSVTGKPKIAQMKKKEEFTRISFKPDFARFNMESIDDDLEALLKKRAYDMAGCVKGIKVFLNGERIKIRNFKDYVEMYISEAPEGEDKVKLIYDTPHERWEIACIPSEGQFQHVSFVNSICTSKGGVHVDYVTNMIVKELVDVVKKKSRSTNVKPFNIKSQMWVFVNCLIENPAFDSQTKETMTLKQSAFGSKFDLSEKFIKDVIKSPIVESVINWAAVKDTLALKKTDGSSSRKRLAINKLEDAHRAGRYGKDCTLILTEGDSAKTLVMAGFSVIGRDNFGVFPLRGKMLNVRDMAASAVATNAEISNIKQILGLKQGMVYNSVQDLRYGHLMIMTDQDHDGSHIKGLIINFLEHYFPSLLKIPGFLVEFITPIIKVTKGREKKAFYTLPEFEAWKESEDGARGWKIKYYKGLGTSTKEDAKDYFSQMDKHKKEFSPITDDARALVDMAFNKKKADERKEWLANFEPGTFLDTRISKIPIEDFINKELILFSLADNIRSIPSMVDGLKPGQRKVIFGAFKKKMVNELKVAQLAGYVAENAAYHHGEQSLHMTIVGLAQDYVGSNNVNLLMPNGQFGSRMQGGKDAASARYIFTALSPITRRVFHPHDDPLLNYLNDDGDSIEPQWFMPVLPMVLVNGSEGIGTGWSSSIPNYNPEDIIANIRRLMNGEEQVPLVPWYRGFVGTIEKEKEHRYRVSGACHELDDTTVQITELPVKTWTTPYKEQIDTWIAGNDKTPAWIKDYRDDGTLSRIELTITLTEDQMRRARQEGLESKLKLTSTVTTSNMVCFDPQGRIKKYNSTEEIVQEFFDLRLQYYRRRKDYLIDVYTKQWTRLDNKVRFILMIISGELVVQNRKKAIIVEDMHTKGFTTVAELDLEIDVGEVPDDTVKVKLERGNEYDYLLKMPIWTMTHEKVEELKKDRDAKNTELKILIDKSAYDLWNEDLEAFLVEWNEVLQRDIDEANYMGSGHKKKAGAANARGRILANKVVVKKIKDDDDFEDTKPQRAAPVKKAAPAVKKESTAAQVKTEIKEEPKISSFFTKPSASSSTPASAPASTSSAPKKQQSIMDMMKKKESDKSSTSSLSNGTSKPSSTKETKASNGRSKKIITDSDEDDEDDFVAPRGGKRGKGSDDDDEDVEMEDLEVAPRERSTRAPRAARAKRTVIVDEDSSAEDSDDLLPAVSKKPSRSISSSRKLSKSFEPEEAYKAEASTTSDLNGLDEDDDEPAKSKAKSNTKGKSSSTYKSKARTIMSDSEDDADEDIFAESMVVDNDDDDEDDYEPEVQKKKKAAPTKAPKAEKANRAEDVAASLTAAASAAKKMFSLSAGGDEDVSMDEVNGQGDDDSGRDDYSPSKGKKLVHGNAAKEFPPALVDDADEDLMFNITAPSKVTQAKKRAPATTGRSSKSGSLATEDGEGGLEQHHSAAGSPGASTTKTSSSAAAAAATLKKYGSGGGSGGGSSGGGGGGGGGGSSGNGLKQSSSSSSLISTSATSATSTGAVAGKKILDSLSSKQPSKVLSSIGSNLFSDLDDVSLLVSRTARKRATVKKPKYIDISDEDD</sequence>
<feature type="compositionally biased region" description="Acidic residues" evidence="17">
    <location>
        <begin position="1391"/>
        <end position="1403"/>
    </location>
</feature>
<comment type="catalytic activity">
    <reaction evidence="1 16">
        <text>ATP-dependent breakage, passage and rejoining of double-stranded DNA.</text>
        <dbReference type="EC" id="5.6.2.2"/>
    </reaction>
</comment>
<dbReference type="Pfam" id="PF00204">
    <property type="entry name" value="DNA_gyraseB"/>
    <property type="match status" value="1"/>
</dbReference>
<dbReference type="InterPro" id="IPR013759">
    <property type="entry name" value="Topo_IIA_B_C"/>
</dbReference>
<dbReference type="InterPro" id="IPR031660">
    <property type="entry name" value="TOPRIM_C"/>
</dbReference>
<evidence type="ECO:0000259" key="18">
    <source>
        <dbReference type="PROSITE" id="PS50880"/>
    </source>
</evidence>
<comment type="cofactor">
    <cofactor evidence="2">
        <name>Ca(2+)</name>
        <dbReference type="ChEBI" id="CHEBI:29108"/>
    </cofactor>
</comment>
<dbReference type="PANTHER" id="PTHR10169:SF38">
    <property type="entry name" value="DNA TOPOISOMERASE 2"/>
    <property type="match status" value="1"/>
</dbReference>
<feature type="compositionally biased region" description="Gly residues" evidence="17">
    <location>
        <begin position="1708"/>
        <end position="1731"/>
    </location>
</feature>
<feature type="compositionally biased region" description="Acidic residues" evidence="17">
    <location>
        <begin position="1425"/>
        <end position="1436"/>
    </location>
</feature>
<feature type="compositionally biased region" description="Basic and acidic residues" evidence="17">
    <location>
        <begin position="83"/>
        <end position="96"/>
    </location>
</feature>
<gene>
    <name evidence="20" type="ORF">K457DRAFT_153555</name>
</gene>
<dbReference type="InterPro" id="IPR001241">
    <property type="entry name" value="Topo_IIA"/>
</dbReference>
<dbReference type="CDD" id="cd16930">
    <property type="entry name" value="HATPase_TopII-like"/>
    <property type="match status" value="1"/>
</dbReference>
<dbReference type="Pfam" id="PF02518">
    <property type="entry name" value="HATPase_c"/>
    <property type="match status" value="1"/>
</dbReference>
<evidence type="ECO:0000256" key="3">
    <source>
        <dbReference type="ARBA" id="ARBA00001946"/>
    </source>
</evidence>
<dbReference type="FunFam" id="3.90.199.10:FF:000002">
    <property type="entry name" value="DNA topoisomerase 2"/>
    <property type="match status" value="1"/>
</dbReference>
<dbReference type="STRING" id="1314771.A0A197K7C2"/>
<dbReference type="InterPro" id="IPR050634">
    <property type="entry name" value="DNA_Topoisomerase_II"/>
</dbReference>
<evidence type="ECO:0000256" key="13">
    <source>
        <dbReference type="ARBA" id="ARBA00023235"/>
    </source>
</evidence>
<dbReference type="Gene3D" id="3.30.1490.30">
    <property type="match status" value="1"/>
</dbReference>
<feature type="region of interest" description="Disordered" evidence="17">
    <location>
        <begin position="1584"/>
        <end position="1754"/>
    </location>
</feature>
<dbReference type="InterPro" id="IPR013760">
    <property type="entry name" value="Topo_IIA-like_dom_sf"/>
</dbReference>
<evidence type="ECO:0000259" key="19">
    <source>
        <dbReference type="PROSITE" id="PS52040"/>
    </source>
</evidence>
<dbReference type="SMART" id="SM00434">
    <property type="entry name" value="TOP4c"/>
    <property type="match status" value="1"/>
</dbReference>
<dbReference type="Gene3D" id="3.30.1360.40">
    <property type="match status" value="1"/>
</dbReference>
<dbReference type="Gene3D" id="1.10.268.10">
    <property type="entry name" value="Topoisomerase, domain 3"/>
    <property type="match status" value="1"/>
</dbReference>
<evidence type="ECO:0000256" key="8">
    <source>
        <dbReference type="ARBA" id="ARBA00022741"/>
    </source>
</evidence>
<evidence type="ECO:0000256" key="11">
    <source>
        <dbReference type="ARBA" id="ARBA00023029"/>
    </source>
</evidence>
<dbReference type="Pfam" id="PF16898">
    <property type="entry name" value="TOPRIM_C"/>
    <property type="match status" value="1"/>
</dbReference>
<dbReference type="SUPFAM" id="SSF56719">
    <property type="entry name" value="Type II DNA topoisomerase"/>
    <property type="match status" value="1"/>
</dbReference>
<keyword evidence="8" id="KW-0547">Nucleotide-binding</keyword>
<feature type="compositionally biased region" description="Acidic residues" evidence="17">
    <location>
        <begin position="1529"/>
        <end position="1540"/>
    </location>
</feature>
<keyword evidence="9" id="KW-0067">ATP-binding</keyword>
<evidence type="ECO:0000256" key="5">
    <source>
        <dbReference type="ARBA" id="ARBA00012895"/>
    </source>
</evidence>
<evidence type="ECO:0000256" key="4">
    <source>
        <dbReference type="ARBA" id="ARBA00011080"/>
    </source>
</evidence>
<feature type="compositionally biased region" description="Acidic residues" evidence="17">
    <location>
        <begin position="1512"/>
        <end position="1522"/>
    </location>
</feature>
<feature type="region of interest" description="Disordered" evidence="17">
    <location>
        <begin position="1258"/>
        <end position="1563"/>
    </location>
</feature>
<dbReference type="InterPro" id="IPR020568">
    <property type="entry name" value="Ribosomal_Su5_D2-typ_SF"/>
</dbReference>
<dbReference type="Pfam" id="PF00521">
    <property type="entry name" value="DNA_topoisoIV"/>
    <property type="match status" value="1"/>
</dbReference>
<dbReference type="SUPFAM" id="SSF54211">
    <property type="entry name" value="Ribosomal protein S5 domain 2-like"/>
    <property type="match status" value="1"/>
</dbReference>
<dbReference type="PRINTS" id="PR00418">
    <property type="entry name" value="TPI2FAMILY"/>
</dbReference>
<dbReference type="InterPro" id="IPR036890">
    <property type="entry name" value="HATPase_C_sf"/>
</dbReference>
<dbReference type="FunFam" id="3.30.1490.30:FF:000001">
    <property type="entry name" value="DNA topoisomerase 2"/>
    <property type="match status" value="1"/>
</dbReference>
<keyword evidence="13 16" id="KW-0413">Isomerase</keyword>
<protein>
    <recommendedName>
        <fullName evidence="6">DNA topoisomerase 2</fullName>
        <ecNumber evidence="5">5.6.2.2</ecNumber>
    </recommendedName>
    <alternativeName>
        <fullName evidence="14">DNA topoisomerase II</fullName>
    </alternativeName>
</protein>
<dbReference type="InterPro" id="IPR014721">
    <property type="entry name" value="Ribsml_uS5_D2-typ_fold_subgr"/>
</dbReference>
<feature type="compositionally biased region" description="Low complexity" evidence="17">
    <location>
        <begin position="1266"/>
        <end position="1275"/>
    </location>
</feature>
<evidence type="ECO:0000256" key="10">
    <source>
        <dbReference type="ARBA" id="ARBA00022842"/>
    </source>
</evidence>
<dbReference type="GO" id="GO:0046872">
    <property type="term" value="F:metal ion binding"/>
    <property type="evidence" value="ECO:0007669"/>
    <property type="project" value="UniProtKB-KW"/>
</dbReference>
<dbReference type="InterPro" id="IPR034157">
    <property type="entry name" value="TOPRIM_TopoII"/>
</dbReference>
<dbReference type="InterPro" id="IPR018522">
    <property type="entry name" value="TopoIIA_CS"/>
</dbReference>
<dbReference type="SMART" id="SM00387">
    <property type="entry name" value="HATPase_c"/>
    <property type="match status" value="1"/>
</dbReference>
<evidence type="ECO:0000256" key="9">
    <source>
        <dbReference type="ARBA" id="ARBA00022840"/>
    </source>
</evidence>
<dbReference type="Proteomes" id="UP000078512">
    <property type="component" value="Unassembled WGS sequence"/>
</dbReference>
<feature type="compositionally biased region" description="Low complexity" evidence="17">
    <location>
        <begin position="1296"/>
        <end position="1322"/>
    </location>
</feature>
<keyword evidence="21" id="KW-1185">Reference proteome</keyword>
<dbReference type="GO" id="GO:0005524">
    <property type="term" value="F:ATP binding"/>
    <property type="evidence" value="ECO:0007669"/>
    <property type="project" value="UniProtKB-KW"/>
</dbReference>
<dbReference type="GO" id="GO:0000712">
    <property type="term" value="P:resolution of meiotic recombination intermediates"/>
    <property type="evidence" value="ECO:0007669"/>
    <property type="project" value="TreeGrafter"/>
</dbReference>
<dbReference type="SUPFAM" id="SSF55874">
    <property type="entry name" value="ATPase domain of HSP90 chaperone/DNA topoisomerase II/histidine kinase"/>
    <property type="match status" value="1"/>
</dbReference>
<dbReference type="PROSITE" id="PS00177">
    <property type="entry name" value="TOPOISOMERASE_II"/>
    <property type="match status" value="1"/>
</dbReference>
<dbReference type="GO" id="GO:0006265">
    <property type="term" value="P:DNA topological change"/>
    <property type="evidence" value="ECO:0007669"/>
    <property type="project" value="UniProtKB-UniRule"/>
</dbReference>
<evidence type="ECO:0000256" key="6">
    <source>
        <dbReference type="ARBA" id="ARBA00019635"/>
    </source>
</evidence>
<proteinExistence type="inferred from homology"/>
<feature type="compositionally biased region" description="Low complexity" evidence="17">
    <location>
        <begin position="1681"/>
        <end position="1703"/>
    </location>
</feature>
<dbReference type="SMART" id="SM00433">
    <property type="entry name" value="TOP2c"/>
    <property type="match status" value="1"/>
</dbReference>
<feature type="compositionally biased region" description="Low complexity" evidence="17">
    <location>
        <begin position="1338"/>
        <end position="1351"/>
    </location>
</feature>
<dbReference type="Pfam" id="PF01751">
    <property type="entry name" value="Toprim"/>
    <property type="match status" value="1"/>
</dbReference>
<evidence type="ECO:0000256" key="2">
    <source>
        <dbReference type="ARBA" id="ARBA00001913"/>
    </source>
</evidence>
<dbReference type="FunFam" id="3.30.1360.40:FF:000003">
    <property type="entry name" value="DNA topoisomerase 2"/>
    <property type="match status" value="1"/>
</dbReference>
<dbReference type="InterPro" id="IPR001154">
    <property type="entry name" value="TopoII_euk"/>
</dbReference>
<dbReference type="Gene3D" id="3.90.199.10">
    <property type="entry name" value="Topoisomerase II, domain 5"/>
    <property type="match status" value="1"/>
</dbReference>
<keyword evidence="12 16" id="KW-0238">DNA-binding</keyword>
<dbReference type="PANTHER" id="PTHR10169">
    <property type="entry name" value="DNA TOPOISOMERASE/GYRASE"/>
    <property type="match status" value="1"/>
</dbReference>
<dbReference type="InterPro" id="IPR003594">
    <property type="entry name" value="HATPase_dom"/>
</dbReference>
<name>A0A197K7C2_9FUNG</name>
<dbReference type="EC" id="5.6.2.2" evidence="5"/>
<dbReference type="InterPro" id="IPR006171">
    <property type="entry name" value="TOPRIM_dom"/>
</dbReference>
<dbReference type="InterPro" id="IPR013757">
    <property type="entry name" value="Topo_IIA_A_a_sf"/>
</dbReference>
<evidence type="ECO:0000256" key="15">
    <source>
        <dbReference type="ARBA" id="ARBA00053943"/>
    </source>
</evidence>
<dbReference type="InterPro" id="IPR013506">
    <property type="entry name" value="Topo_IIA_bsu_dom2"/>
</dbReference>
<accession>A0A197K7C2</accession>
<dbReference type="FunFam" id="3.30.230.10:FF:000008">
    <property type="entry name" value="DNA topoisomerase 2"/>
    <property type="match status" value="1"/>
</dbReference>
<feature type="region of interest" description="Disordered" evidence="17">
    <location>
        <begin position="1"/>
        <end position="96"/>
    </location>
</feature>
<evidence type="ECO:0000256" key="1">
    <source>
        <dbReference type="ARBA" id="ARBA00000185"/>
    </source>
</evidence>
<dbReference type="PROSITE" id="PS50880">
    <property type="entry name" value="TOPRIM"/>
    <property type="match status" value="1"/>
</dbReference>
<feature type="compositionally biased region" description="Low complexity" evidence="17">
    <location>
        <begin position="1732"/>
        <end position="1754"/>
    </location>
</feature>
<feature type="compositionally biased region" description="Basic and acidic residues" evidence="17">
    <location>
        <begin position="1554"/>
        <end position="1563"/>
    </location>
</feature>
<dbReference type="GO" id="GO:0000819">
    <property type="term" value="P:sister chromatid segregation"/>
    <property type="evidence" value="ECO:0007669"/>
    <property type="project" value="TreeGrafter"/>
</dbReference>
<dbReference type="GO" id="GO:0005634">
    <property type="term" value="C:nucleus"/>
    <property type="evidence" value="ECO:0007669"/>
    <property type="project" value="TreeGrafter"/>
</dbReference>
<evidence type="ECO:0000256" key="12">
    <source>
        <dbReference type="ARBA" id="ARBA00023125"/>
    </source>
</evidence>
<dbReference type="Gene3D" id="3.40.50.670">
    <property type="match status" value="1"/>
</dbReference>
<comment type="function">
    <text evidence="15">Control of topological states of DNA by transient breakage and subsequent rejoining of DNA strands. Topoisomerase II makes double-strand breaks.</text>
</comment>
<evidence type="ECO:0000313" key="20">
    <source>
        <dbReference type="EMBL" id="OAQ32334.1"/>
    </source>
</evidence>
<dbReference type="CDD" id="cd00187">
    <property type="entry name" value="TOP4c"/>
    <property type="match status" value="1"/>
</dbReference>
<feature type="compositionally biased region" description="Low complexity" evidence="17">
    <location>
        <begin position="35"/>
        <end position="57"/>
    </location>
</feature>
<comment type="cofactor">
    <cofactor evidence="3">
        <name>Mg(2+)</name>
        <dbReference type="ChEBI" id="CHEBI:18420"/>
    </cofactor>
</comment>
<evidence type="ECO:0000256" key="16">
    <source>
        <dbReference type="PROSITE-ProRule" id="PRU01384"/>
    </source>
</evidence>
<dbReference type="Gene3D" id="3.30.565.10">
    <property type="entry name" value="Histidine kinase-like ATPase, C-terminal domain"/>
    <property type="match status" value="1"/>
</dbReference>
<evidence type="ECO:0000313" key="21">
    <source>
        <dbReference type="Proteomes" id="UP000078512"/>
    </source>
</evidence>
<feature type="domain" description="Topo IIA-type catalytic" evidence="19">
    <location>
        <begin position="762"/>
        <end position="1204"/>
    </location>
</feature>
<dbReference type="FunFam" id="3.30.565.10:FF:000004">
    <property type="entry name" value="DNA topoisomerase 2"/>
    <property type="match status" value="1"/>
</dbReference>
<dbReference type="InterPro" id="IPR013758">
    <property type="entry name" value="Topo_IIA_A/C_ab"/>
</dbReference>
<dbReference type="FunFam" id="3.40.50.670:FF:000001">
    <property type="entry name" value="DNA topoisomerase 2"/>
    <property type="match status" value="2"/>
</dbReference>
<reference evidence="20 21" key="1">
    <citation type="submission" date="2016-05" db="EMBL/GenBank/DDBJ databases">
        <title>Genome sequencing reveals origins of a unique bacterial endosymbiosis in the earliest lineages of terrestrial Fungi.</title>
        <authorList>
            <consortium name="DOE Joint Genome Institute"/>
            <person name="Uehling J."/>
            <person name="Gryganskyi A."/>
            <person name="Hameed K."/>
            <person name="Tschaplinski T."/>
            <person name="Misztal P."/>
            <person name="Wu S."/>
            <person name="Desiro A."/>
            <person name="Vande Pol N."/>
            <person name="Du Z.-Y."/>
            <person name="Zienkiewicz A."/>
            <person name="Zienkiewicz K."/>
            <person name="Morin E."/>
            <person name="Tisserant E."/>
            <person name="Splivallo R."/>
            <person name="Hainaut M."/>
            <person name="Henrissat B."/>
            <person name="Ohm R."/>
            <person name="Kuo A."/>
            <person name="Yan J."/>
            <person name="Lipzen A."/>
            <person name="Nolan M."/>
            <person name="Labutti K."/>
            <person name="Barry K."/>
            <person name="Goldstein A."/>
            <person name="Labbe J."/>
            <person name="Schadt C."/>
            <person name="Tuskan G."/>
            <person name="Grigoriev I."/>
            <person name="Martin F."/>
            <person name="Vilgalys R."/>
            <person name="Bonito G."/>
        </authorList>
    </citation>
    <scope>NUCLEOTIDE SEQUENCE [LARGE SCALE GENOMIC DNA]</scope>
    <source>
        <strain evidence="20 21">AG-77</strain>
    </source>
</reference>
<evidence type="ECO:0000256" key="7">
    <source>
        <dbReference type="ARBA" id="ARBA00022723"/>
    </source>
</evidence>
<keyword evidence="7" id="KW-0479">Metal-binding</keyword>
<dbReference type="InterPro" id="IPR002205">
    <property type="entry name" value="Topo_IIA_dom_A"/>
</dbReference>
<comment type="similarity">
    <text evidence="4">Belongs to the type II topoisomerase family.</text>
</comment>
<feature type="compositionally biased region" description="Basic and acidic residues" evidence="17">
    <location>
        <begin position="1457"/>
        <end position="1466"/>
    </location>
</feature>
<dbReference type="CDD" id="cd03365">
    <property type="entry name" value="TOPRIM_TopoIIA"/>
    <property type="match status" value="1"/>
</dbReference>
<dbReference type="Gene3D" id="3.30.230.10">
    <property type="match status" value="1"/>
</dbReference>
<dbReference type="CDD" id="cd03481">
    <property type="entry name" value="TopoIIA_Trans_ScTopoIIA"/>
    <property type="match status" value="1"/>
</dbReference>
<keyword evidence="10" id="KW-0460">Magnesium</keyword>